<feature type="domain" description="B12-binding" evidence="26">
    <location>
        <begin position="751"/>
        <end position="886"/>
    </location>
</feature>
<keyword evidence="29" id="KW-1185">Reference proteome</keyword>
<name>A0ABU6JZJ4_9RHOO</name>
<evidence type="ECO:0000259" key="26">
    <source>
        <dbReference type="PROSITE" id="PS51332"/>
    </source>
</evidence>
<dbReference type="InterPro" id="IPR011005">
    <property type="entry name" value="Dihydropteroate_synth-like_sf"/>
</dbReference>
<dbReference type="Gene3D" id="3.20.20.20">
    <property type="entry name" value="Dihydropteroate synthase-like"/>
    <property type="match status" value="1"/>
</dbReference>
<dbReference type="InterPro" id="IPR036594">
    <property type="entry name" value="Meth_synthase_dom"/>
</dbReference>
<organism evidence="28 29">
    <name type="scientific">Uliginosibacterium silvisoli</name>
    <dbReference type="NCBI Taxonomy" id="3114758"/>
    <lineage>
        <taxon>Bacteria</taxon>
        <taxon>Pseudomonadati</taxon>
        <taxon>Pseudomonadota</taxon>
        <taxon>Betaproteobacteria</taxon>
        <taxon>Rhodocyclales</taxon>
        <taxon>Zoogloeaceae</taxon>
        <taxon>Uliginosibacterium</taxon>
    </lineage>
</organism>
<evidence type="ECO:0000256" key="16">
    <source>
        <dbReference type="ARBA" id="ARBA00023167"/>
    </source>
</evidence>
<evidence type="ECO:0000256" key="2">
    <source>
        <dbReference type="ARBA" id="ARBA00001947"/>
    </source>
</evidence>
<evidence type="ECO:0000256" key="22">
    <source>
        <dbReference type="PROSITE-ProRule" id="PRU00333"/>
    </source>
</evidence>
<feature type="binding site" evidence="22">
    <location>
        <position position="314"/>
    </location>
    <ligand>
        <name>Zn(2+)</name>
        <dbReference type="ChEBI" id="CHEBI:29105"/>
    </ligand>
</feature>
<evidence type="ECO:0000256" key="1">
    <source>
        <dbReference type="ARBA" id="ARBA00001700"/>
    </source>
</evidence>
<evidence type="ECO:0000256" key="15">
    <source>
        <dbReference type="ARBA" id="ARBA00022833"/>
    </source>
</evidence>
<dbReference type="EC" id="2.1.1.13" evidence="6 20"/>
<comment type="cofactor">
    <cofactor evidence="3 21">
        <name>methylcob(III)alamin</name>
        <dbReference type="ChEBI" id="CHEBI:28115"/>
    </cofactor>
</comment>
<dbReference type="SMART" id="SM01018">
    <property type="entry name" value="B12-binding_2"/>
    <property type="match status" value="1"/>
</dbReference>
<feature type="domain" description="Hcy-binding" evidence="23">
    <location>
        <begin position="6"/>
        <end position="328"/>
    </location>
</feature>
<evidence type="ECO:0000259" key="24">
    <source>
        <dbReference type="PROSITE" id="PS50972"/>
    </source>
</evidence>
<evidence type="ECO:0000259" key="25">
    <source>
        <dbReference type="PROSITE" id="PS50974"/>
    </source>
</evidence>
<dbReference type="PROSITE" id="PS50970">
    <property type="entry name" value="HCY"/>
    <property type="match status" value="1"/>
</dbReference>
<dbReference type="Pfam" id="PF02310">
    <property type="entry name" value="B12-binding"/>
    <property type="match status" value="1"/>
</dbReference>
<evidence type="ECO:0000313" key="29">
    <source>
        <dbReference type="Proteomes" id="UP001331561"/>
    </source>
</evidence>
<evidence type="ECO:0000256" key="4">
    <source>
        <dbReference type="ARBA" id="ARBA00005178"/>
    </source>
</evidence>
<keyword evidence="10 21" id="KW-0846">Cobalamin</keyword>
<dbReference type="InterPro" id="IPR003726">
    <property type="entry name" value="HCY_dom"/>
</dbReference>
<dbReference type="InterPro" id="IPR006158">
    <property type="entry name" value="Cobalamin-bd"/>
</dbReference>
<reference evidence="28 29" key="1">
    <citation type="submission" date="2024-01" db="EMBL/GenBank/DDBJ databases">
        <title>Uliginosibacterium soil sp. nov.</title>
        <authorList>
            <person name="Lv Y."/>
        </authorList>
    </citation>
    <scope>NUCLEOTIDE SEQUENCE [LARGE SCALE GENOMIC DNA]</scope>
    <source>
        <strain evidence="28 29">H3</strain>
    </source>
</reference>
<dbReference type="EMBL" id="JAYXHS010000001">
    <property type="protein sequence ID" value="MEC5384592.1"/>
    <property type="molecule type" value="Genomic_DNA"/>
</dbReference>
<comment type="catalytic activity">
    <reaction evidence="1 21">
        <text>(6S)-5-methyl-5,6,7,8-tetrahydrofolate + L-homocysteine = (6S)-5,6,7,8-tetrahydrofolate + L-methionine</text>
        <dbReference type="Rhea" id="RHEA:11172"/>
        <dbReference type="ChEBI" id="CHEBI:18608"/>
        <dbReference type="ChEBI" id="CHEBI:57453"/>
        <dbReference type="ChEBI" id="CHEBI:57844"/>
        <dbReference type="ChEBI" id="CHEBI:58199"/>
        <dbReference type="EC" id="2.1.1.13"/>
    </reaction>
</comment>
<dbReference type="RefSeq" id="WP_327597565.1">
    <property type="nucleotide sequence ID" value="NZ_JAYXHS010000001.1"/>
</dbReference>
<evidence type="ECO:0000256" key="17">
    <source>
        <dbReference type="ARBA" id="ARBA00023285"/>
    </source>
</evidence>
<dbReference type="Gene3D" id="3.40.50.280">
    <property type="entry name" value="Cobalamin-binding domain"/>
    <property type="match status" value="1"/>
</dbReference>
<dbReference type="InterPro" id="IPR000489">
    <property type="entry name" value="Pterin-binding_dom"/>
</dbReference>
<comment type="similarity">
    <text evidence="5">Belongs to the vitamin-B12 dependent methionine synthase family.</text>
</comment>
<protein>
    <recommendedName>
        <fullName evidence="7 20">Methionine synthase</fullName>
        <ecNumber evidence="6 20">2.1.1.13</ecNumber>
    </recommendedName>
    <alternativeName>
        <fullName evidence="19 21">5-methyltetrahydrofolate--homocysteine methyltransferase</fullName>
    </alternativeName>
</protein>
<feature type="binding site" evidence="22">
    <location>
        <position position="313"/>
    </location>
    <ligand>
        <name>Zn(2+)</name>
        <dbReference type="ChEBI" id="CHEBI:29105"/>
    </ligand>
</feature>
<dbReference type="GO" id="GO:0008705">
    <property type="term" value="F:methionine synthase activity"/>
    <property type="evidence" value="ECO:0007669"/>
    <property type="project" value="UniProtKB-EC"/>
</dbReference>
<comment type="pathway">
    <text evidence="4 21">Amino-acid biosynthesis; L-methionine biosynthesis via de novo pathway; L-methionine from L-homocysteine (MetH route): step 1/1.</text>
</comment>
<evidence type="ECO:0000256" key="19">
    <source>
        <dbReference type="ARBA" id="ARBA00031040"/>
    </source>
</evidence>
<comment type="function">
    <text evidence="18 21">Catalyzes the transfer of a methyl group from methyl-cobalamin to homocysteine, yielding enzyme-bound cob(I)alamin and methionine. Subsequently, remethylates the cofactor using methyltetrahydrofolate.</text>
</comment>
<dbReference type="PROSITE" id="PS50974">
    <property type="entry name" value="ADOMET_ACTIVATION"/>
    <property type="match status" value="1"/>
</dbReference>
<dbReference type="SUPFAM" id="SSF51717">
    <property type="entry name" value="Dihydropteroate synthetase-like"/>
    <property type="match status" value="1"/>
</dbReference>
<keyword evidence="12 21" id="KW-0949">S-adenosyl-L-methionine</keyword>
<keyword evidence="14" id="KW-0677">Repeat</keyword>
<evidence type="ECO:0000256" key="6">
    <source>
        <dbReference type="ARBA" id="ARBA00012032"/>
    </source>
</evidence>
<feature type="binding site" evidence="22">
    <location>
        <position position="248"/>
    </location>
    <ligand>
        <name>Zn(2+)</name>
        <dbReference type="ChEBI" id="CHEBI:29105"/>
    </ligand>
</feature>
<dbReference type="InterPro" id="IPR033706">
    <property type="entry name" value="Met_synthase_B12-bd"/>
</dbReference>
<evidence type="ECO:0000256" key="21">
    <source>
        <dbReference type="PIRNR" id="PIRNR000381"/>
    </source>
</evidence>
<evidence type="ECO:0000256" key="18">
    <source>
        <dbReference type="ARBA" id="ARBA00025552"/>
    </source>
</evidence>
<evidence type="ECO:0000256" key="7">
    <source>
        <dbReference type="ARBA" id="ARBA00013998"/>
    </source>
</evidence>
<gene>
    <name evidence="28" type="primary">metH</name>
    <name evidence="28" type="ORF">VVD49_02600</name>
</gene>
<comment type="caution">
    <text evidence="28">The sequence shown here is derived from an EMBL/GenBank/DDBJ whole genome shotgun (WGS) entry which is preliminary data.</text>
</comment>
<evidence type="ECO:0000313" key="28">
    <source>
        <dbReference type="EMBL" id="MEC5384592.1"/>
    </source>
</evidence>
<comment type="cofactor">
    <cofactor evidence="2 21 22">
        <name>Zn(2+)</name>
        <dbReference type="ChEBI" id="CHEBI:29105"/>
    </cofactor>
</comment>
<evidence type="ECO:0000256" key="14">
    <source>
        <dbReference type="ARBA" id="ARBA00022737"/>
    </source>
</evidence>
<dbReference type="SUPFAM" id="SSF56507">
    <property type="entry name" value="Methionine synthase activation domain-like"/>
    <property type="match status" value="1"/>
</dbReference>
<dbReference type="PROSITE" id="PS51332">
    <property type="entry name" value="B12_BINDING"/>
    <property type="match status" value="1"/>
</dbReference>
<dbReference type="SUPFAM" id="SSF47644">
    <property type="entry name" value="Methionine synthase domain"/>
    <property type="match status" value="1"/>
</dbReference>
<dbReference type="Gene3D" id="1.10.1240.10">
    <property type="entry name" value="Methionine synthase domain"/>
    <property type="match status" value="1"/>
</dbReference>
<evidence type="ECO:0000256" key="12">
    <source>
        <dbReference type="ARBA" id="ARBA00022691"/>
    </source>
</evidence>
<dbReference type="Proteomes" id="UP001331561">
    <property type="component" value="Unassembled WGS sequence"/>
</dbReference>
<feature type="domain" description="AdoMet activation" evidence="25">
    <location>
        <begin position="901"/>
        <end position="1229"/>
    </location>
</feature>
<dbReference type="NCBIfam" id="TIGR02082">
    <property type="entry name" value="metH"/>
    <property type="match status" value="1"/>
</dbReference>
<dbReference type="Pfam" id="PF02965">
    <property type="entry name" value="Met_synt_B12"/>
    <property type="match status" value="1"/>
</dbReference>
<dbReference type="GO" id="GO:0032259">
    <property type="term" value="P:methylation"/>
    <property type="evidence" value="ECO:0007669"/>
    <property type="project" value="UniProtKB-KW"/>
</dbReference>
<dbReference type="Pfam" id="PF02574">
    <property type="entry name" value="S-methyl_trans"/>
    <property type="match status" value="1"/>
</dbReference>
<evidence type="ECO:0000256" key="13">
    <source>
        <dbReference type="ARBA" id="ARBA00022723"/>
    </source>
</evidence>
<dbReference type="InterPro" id="IPR004223">
    <property type="entry name" value="VitB12-dep_Met_synth_activ_dom"/>
</dbReference>
<accession>A0ABU6JZJ4</accession>
<evidence type="ECO:0000259" key="23">
    <source>
        <dbReference type="PROSITE" id="PS50970"/>
    </source>
</evidence>
<feature type="domain" description="Pterin-binding" evidence="24">
    <location>
        <begin position="359"/>
        <end position="619"/>
    </location>
</feature>
<evidence type="ECO:0000256" key="11">
    <source>
        <dbReference type="ARBA" id="ARBA00022679"/>
    </source>
</evidence>
<dbReference type="Gene3D" id="3.10.196.10">
    <property type="entry name" value="Vitamin B12-dependent methionine synthase, activation domain"/>
    <property type="match status" value="1"/>
</dbReference>
<dbReference type="NCBIfam" id="NF007024">
    <property type="entry name" value="PRK09490.1"/>
    <property type="match status" value="1"/>
</dbReference>
<keyword evidence="8 21" id="KW-0489">Methyltransferase</keyword>
<dbReference type="SUPFAM" id="SSF82282">
    <property type="entry name" value="Homocysteine S-methyltransferase"/>
    <property type="match status" value="1"/>
</dbReference>
<keyword evidence="16 21" id="KW-0486">Methionine biosynthesis</keyword>
<dbReference type="InterPro" id="IPR036589">
    <property type="entry name" value="HCY_dom_sf"/>
</dbReference>
<dbReference type="Gene3D" id="3.20.20.330">
    <property type="entry name" value="Homocysteine-binding-like domain"/>
    <property type="match status" value="1"/>
</dbReference>
<sequence length="1229" mass="134353">MQADRTAEIQALLKDRILILDGGMGTMIQQYKLGEADYRGARFADFNRDLKGNNDLLVLTKPEVIAEVHSEYLDAGADIIETNTFNATRVSQAEYGLEDIAYELNVEGARLVRQLCDEYTAKNPAKPRFCAGVIGPTSRTLSISPDVNDPGFRNISFEALADDYYQSAKGLMEGGADLLLIETVFDTLNAKVAVYAVQKLFADLGRTLPIMISGTITDASGRTLSGQTATAFWNSLAHAKPISFGLNCALGAKELRQYVAEISGISGTYISAHPNAGLPNPLAPTGYDETPEQLAGDIKEWAESGFLNIVGGCCGTTPAHIKAVADVVASIKPRVLPDIEIRQRLSGLEPFTIGKGSLFVNVGERNNVTGSKAFARMIIEGRYEDALAVARQQVENGAQVIDINMDEAMLDSKAAMERFLKLIASEPDISRVPIMVDSSKWEIIEVGLQCIQGKGIVNSISMKEGEEAFLHHARLCMQYGAAAVVMAFDEKGQADTYARKIEICERAYKLLTGIGFPPEDIIFDANIFAIATGIEEHNNYAVDFIEAVRWIHTNLPYAKTSGGVSNVSFSFRGNEPVREAIHTVFLYHAIKAGLTMGIVNAGQLGVYDDLDPVLREKVEDVVLNRHPDAGERLVEIATTVKGQAKESTQDLAWREWPVEERLSHALVKGITQFVVEDTEEVRAKLFAEGKPPLAVIEGPLMAGMAVVGDLFGAGKMFLPQVVKSARVMKSAVAHLIPYIEEEKKRTGAAGKGKIIMATVKGDVHDIGKNIVGVVLSCNGYEVIDLGVMVPTEKILHAAKEHGAQVIGLSGLITPSLEEMSFVASEMQRQGFDIPLLIGGATTSRAHTAIKIAPHYEQPIVYVPDASRAVGVVTSLLSIDGRASFVAEIAADYEKVRTQHAAKAGVKLVTLDAARENRFKWNNDPAYVPAKPARPGTQRLRNIDLATLAEYIDWGPFFQTWDLAGPYPAILTDKVVGETATNVFNDAQKMLKQAIDQRWIEVHAVFGLYPAATKNDSVLIYKDESRSEVVAQWHGLRQQHERPEGKPNYCLSDFIADADSGTPDWIGAFAVSAGRNLEKRIADYEAAHDDYHAIMLKAIADRFAEACAEWLHQRVRKEYWAYVPNEALSNDEMIAEKYVGIRPAPGYPACPDHTAKGELFKLINPTEAIGLELTETFAMNPAAAVSGFYLAHPEAHYFAVSKIADDQLKDWAQRASFSEGEAKRWLAPLL</sequence>
<dbReference type="Pfam" id="PF02607">
    <property type="entry name" value="B12-binding_2"/>
    <property type="match status" value="1"/>
</dbReference>
<dbReference type="CDD" id="cd02069">
    <property type="entry name" value="methionine_synthase_B12_BD"/>
    <property type="match status" value="1"/>
</dbReference>
<evidence type="ECO:0000256" key="10">
    <source>
        <dbReference type="ARBA" id="ARBA00022628"/>
    </source>
</evidence>
<evidence type="ECO:0000256" key="3">
    <source>
        <dbReference type="ARBA" id="ARBA00001956"/>
    </source>
</evidence>
<evidence type="ECO:0000256" key="5">
    <source>
        <dbReference type="ARBA" id="ARBA00010398"/>
    </source>
</evidence>
<keyword evidence="9 21" id="KW-0028">Amino-acid biosynthesis</keyword>
<comment type="domain">
    <text evidence="21">Modular enzyme with four functionally distinct domains. The isolated Hcy-binding domain catalyzes methyl transfer from free methylcobalamin to homocysteine. The Hcy-binding domain in association with the pterin-binding domain catalyzes the methylation of cob(I)alamin by methyltetrahydrofolate and the methylation of homocysteine. The B12-binding domain binds the cofactor. The AdoMet activation domain binds S-adenosyl-L-methionine. Under aerobic conditions cob(I)alamin can be converted to inactive cob(II)alamin. Reductive methylation by S-adenosyl-L-methionine and flavodoxin regenerates methylcobalamin.</text>
</comment>
<dbReference type="InterPro" id="IPR003759">
    <property type="entry name" value="Cbl-bd_cap"/>
</dbReference>
<feature type="domain" description="B12-binding N-terminal" evidence="27">
    <location>
        <begin position="649"/>
        <end position="747"/>
    </location>
</feature>
<evidence type="ECO:0000256" key="8">
    <source>
        <dbReference type="ARBA" id="ARBA00022603"/>
    </source>
</evidence>
<dbReference type="Gene3D" id="1.10.288.10">
    <property type="entry name" value="Cobalamin-dependent Methionine Synthase, domain 2"/>
    <property type="match status" value="1"/>
</dbReference>
<evidence type="ECO:0000256" key="20">
    <source>
        <dbReference type="NCBIfam" id="TIGR02082"/>
    </source>
</evidence>
<dbReference type="CDD" id="cd00740">
    <property type="entry name" value="MeTr"/>
    <property type="match status" value="1"/>
</dbReference>
<dbReference type="PIRSF" id="PIRSF000381">
    <property type="entry name" value="MetH"/>
    <property type="match status" value="1"/>
</dbReference>
<dbReference type="PROSITE" id="PS51337">
    <property type="entry name" value="B12_BINDING_NTER"/>
    <property type="match status" value="1"/>
</dbReference>
<dbReference type="PANTHER" id="PTHR45833">
    <property type="entry name" value="METHIONINE SYNTHASE"/>
    <property type="match status" value="1"/>
</dbReference>
<keyword evidence="15 21" id="KW-0862">Zinc</keyword>
<dbReference type="Pfam" id="PF00809">
    <property type="entry name" value="Pterin_bind"/>
    <property type="match status" value="1"/>
</dbReference>
<keyword evidence="17 21" id="KW-0170">Cobalt</keyword>
<dbReference type="InterPro" id="IPR011822">
    <property type="entry name" value="MetH"/>
</dbReference>
<dbReference type="SUPFAM" id="SSF52242">
    <property type="entry name" value="Cobalamin (vitamin B12)-binding domain"/>
    <property type="match status" value="1"/>
</dbReference>
<evidence type="ECO:0000256" key="9">
    <source>
        <dbReference type="ARBA" id="ARBA00022605"/>
    </source>
</evidence>
<dbReference type="InterPro" id="IPR037010">
    <property type="entry name" value="VitB12-dep_Met_synth_activ_sf"/>
</dbReference>
<proteinExistence type="inferred from homology"/>
<dbReference type="InterPro" id="IPR050554">
    <property type="entry name" value="Met_Synthase/Corrinoid"/>
</dbReference>
<keyword evidence="11 21" id="KW-0808">Transferase</keyword>
<evidence type="ECO:0000259" key="27">
    <source>
        <dbReference type="PROSITE" id="PS51337"/>
    </source>
</evidence>
<dbReference type="PANTHER" id="PTHR45833:SF1">
    <property type="entry name" value="METHIONINE SYNTHASE"/>
    <property type="match status" value="1"/>
</dbReference>
<dbReference type="PROSITE" id="PS50972">
    <property type="entry name" value="PTERIN_BINDING"/>
    <property type="match status" value="1"/>
</dbReference>
<dbReference type="InterPro" id="IPR036724">
    <property type="entry name" value="Cobalamin-bd_sf"/>
</dbReference>
<keyword evidence="13 21" id="KW-0479">Metal-binding</keyword>